<evidence type="ECO:0000256" key="1">
    <source>
        <dbReference type="PROSITE-ProRule" id="PRU00175"/>
    </source>
</evidence>
<keyword evidence="1" id="KW-0862">Zinc</keyword>
<dbReference type="GO" id="GO:0008270">
    <property type="term" value="F:zinc ion binding"/>
    <property type="evidence" value="ECO:0007669"/>
    <property type="project" value="UniProtKB-KW"/>
</dbReference>
<dbReference type="InterPro" id="IPR013083">
    <property type="entry name" value="Znf_RING/FYVE/PHD"/>
</dbReference>
<dbReference type="OrthoDB" id="642539at2759"/>
<dbReference type="Proteomes" id="UP000095767">
    <property type="component" value="Unassembled WGS sequence"/>
</dbReference>
<comment type="caution">
    <text evidence="4">The sequence shown here is derived from an EMBL/GenBank/DDBJ whole genome shotgun (WGS) entry which is preliminary data.</text>
</comment>
<evidence type="ECO:0000313" key="5">
    <source>
        <dbReference type="Proteomes" id="UP000095767"/>
    </source>
</evidence>
<dbReference type="SUPFAM" id="SSF57850">
    <property type="entry name" value="RING/U-box"/>
    <property type="match status" value="1"/>
</dbReference>
<dbReference type="GO" id="GO:0016567">
    <property type="term" value="P:protein ubiquitination"/>
    <property type="evidence" value="ECO:0007669"/>
    <property type="project" value="InterPro"/>
</dbReference>
<feature type="compositionally biased region" description="Low complexity" evidence="2">
    <location>
        <begin position="31"/>
        <end position="44"/>
    </location>
</feature>
<dbReference type="PROSITE" id="PS50089">
    <property type="entry name" value="ZF_RING_2"/>
    <property type="match status" value="1"/>
</dbReference>
<dbReference type="GO" id="GO:0036297">
    <property type="term" value="P:interstrand cross-link repair"/>
    <property type="evidence" value="ECO:0007669"/>
    <property type="project" value="InterPro"/>
</dbReference>
<dbReference type="EMBL" id="LWDX02027351">
    <property type="protein sequence ID" value="OEL29542.1"/>
    <property type="molecule type" value="Genomic_DNA"/>
</dbReference>
<dbReference type="InterPro" id="IPR037381">
    <property type="entry name" value="RFWD3"/>
</dbReference>
<reference evidence="4 5" key="1">
    <citation type="submission" date="2016-09" db="EMBL/GenBank/DDBJ databases">
        <title>The draft genome of Dichanthelium oligosanthes: A C3 panicoid grass species.</title>
        <authorList>
            <person name="Studer A.J."/>
            <person name="Schnable J.C."/>
            <person name="Brutnell T.P."/>
        </authorList>
    </citation>
    <scope>NUCLEOTIDE SEQUENCE [LARGE SCALE GENOMIC DNA]</scope>
    <source>
        <strain evidence="5">cv. Kellogg 1175</strain>
        <tissue evidence="4">Leaf</tissue>
    </source>
</reference>
<dbReference type="PANTHER" id="PTHR16047">
    <property type="entry name" value="RFWD3 PROTEIN"/>
    <property type="match status" value="1"/>
</dbReference>
<organism evidence="4 5">
    <name type="scientific">Dichanthelium oligosanthes</name>
    <dbReference type="NCBI Taxonomy" id="888268"/>
    <lineage>
        <taxon>Eukaryota</taxon>
        <taxon>Viridiplantae</taxon>
        <taxon>Streptophyta</taxon>
        <taxon>Embryophyta</taxon>
        <taxon>Tracheophyta</taxon>
        <taxon>Spermatophyta</taxon>
        <taxon>Magnoliopsida</taxon>
        <taxon>Liliopsida</taxon>
        <taxon>Poales</taxon>
        <taxon>Poaceae</taxon>
        <taxon>PACMAD clade</taxon>
        <taxon>Panicoideae</taxon>
        <taxon>Panicodae</taxon>
        <taxon>Paniceae</taxon>
        <taxon>Dichantheliinae</taxon>
        <taxon>Dichanthelium</taxon>
    </lineage>
</organism>
<dbReference type="PANTHER" id="PTHR16047:SF7">
    <property type="entry name" value="E3 UBIQUITIN-PROTEIN LIGASE RFWD3"/>
    <property type="match status" value="1"/>
</dbReference>
<gene>
    <name evidence="4" type="ORF">BAE44_0009440</name>
</gene>
<keyword evidence="1" id="KW-0479">Metal-binding</keyword>
<keyword evidence="1" id="KW-0863">Zinc-finger</keyword>
<name>A0A1E5VWR2_9POAL</name>
<protein>
    <recommendedName>
        <fullName evidence="3">RING-type domain-containing protein</fullName>
    </recommendedName>
</protein>
<feature type="domain" description="RING-type" evidence="3">
    <location>
        <begin position="54"/>
        <end position="100"/>
    </location>
</feature>
<dbReference type="AlphaFoldDB" id="A0A1E5VWR2"/>
<dbReference type="STRING" id="888268.A0A1E5VWR2"/>
<dbReference type="InterPro" id="IPR001841">
    <property type="entry name" value="Znf_RING"/>
</dbReference>
<feature type="region of interest" description="Disordered" evidence="2">
    <location>
        <begin position="1"/>
        <end position="44"/>
    </location>
</feature>
<evidence type="ECO:0000259" key="3">
    <source>
        <dbReference type="PROSITE" id="PS50089"/>
    </source>
</evidence>
<evidence type="ECO:0000256" key="2">
    <source>
        <dbReference type="SAM" id="MobiDB-lite"/>
    </source>
</evidence>
<evidence type="ECO:0000313" key="4">
    <source>
        <dbReference type="EMBL" id="OEL29542.1"/>
    </source>
</evidence>
<proteinExistence type="predicted"/>
<sequence length="133" mass="14422">MLSLATKEEATGLTVEEKLGEKGHGGARVSVGTATATTEENGGVEARLPSGPTCCICMEPWTCNDGHRICYIPYGHVYGRSCLEKWLHLCSESSAKCPQCGEPFAYEHIINLYAPGNLWGDCCRLQVCLFPPV</sequence>
<keyword evidence="5" id="KW-1185">Reference proteome</keyword>
<feature type="compositionally biased region" description="Basic and acidic residues" evidence="2">
    <location>
        <begin position="1"/>
        <end position="24"/>
    </location>
</feature>
<accession>A0A1E5VWR2</accession>
<dbReference type="GO" id="GO:0004842">
    <property type="term" value="F:ubiquitin-protein transferase activity"/>
    <property type="evidence" value="ECO:0007669"/>
    <property type="project" value="InterPro"/>
</dbReference>
<dbReference type="Gene3D" id="3.30.40.10">
    <property type="entry name" value="Zinc/RING finger domain, C3HC4 (zinc finger)"/>
    <property type="match status" value="1"/>
</dbReference>
<dbReference type="GO" id="GO:0005634">
    <property type="term" value="C:nucleus"/>
    <property type="evidence" value="ECO:0007669"/>
    <property type="project" value="InterPro"/>
</dbReference>